<dbReference type="EMBL" id="CATQJA010000056">
    <property type="protein sequence ID" value="CAJ0557613.1"/>
    <property type="molecule type" value="Genomic_DNA"/>
</dbReference>
<accession>A0AA36C3A9</accession>
<proteinExistence type="predicted"/>
<sequence length="83" mass="9348">MIDELHQVCGRLERDPKLLLLAGRGDHFAGGAGIAEPERADEEAFAGINPDPVRPYRESSRCPPWYAVRRLCARRRAELTYAL</sequence>
<name>A0AA36C3A9_9BILA</name>
<gene>
    <name evidence="1" type="ORF">MSPICULIGERA_LOCUS371</name>
</gene>
<evidence type="ECO:0000313" key="1">
    <source>
        <dbReference type="EMBL" id="CAJ0557613.1"/>
    </source>
</evidence>
<dbReference type="Proteomes" id="UP001177023">
    <property type="component" value="Unassembled WGS sequence"/>
</dbReference>
<feature type="non-terminal residue" evidence="1">
    <location>
        <position position="83"/>
    </location>
</feature>
<keyword evidence="2" id="KW-1185">Reference proteome</keyword>
<organism evidence="1 2">
    <name type="scientific">Mesorhabditis spiculigera</name>
    <dbReference type="NCBI Taxonomy" id="96644"/>
    <lineage>
        <taxon>Eukaryota</taxon>
        <taxon>Metazoa</taxon>
        <taxon>Ecdysozoa</taxon>
        <taxon>Nematoda</taxon>
        <taxon>Chromadorea</taxon>
        <taxon>Rhabditida</taxon>
        <taxon>Rhabditina</taxon>
        <taxon>Rhabditomorpha</taxon>
        <taxon>Rhabditoidea</taxon>
        <taxon>Rhabditidae</taxon>
        <taxon>Mesorhabditinae</taxon>
        <taxon>Mesorhabditis</taxon>
    </lineage>
</organism>
<protein>
    <recommendedName>
        <fullName evidence="3">Enoyl-CoA hydratase</fullName>
    </recommendedName>
</protein>
<comment type="caution">
    <text evidence="1">The sequence shown here is derived from an EMBL/GenBank/DDBJ whole genome shotgun (WGS) entry which is preliminary data.</text>
</comment>
<evidence type="ECO:0008006" key="3">
    <source>
        <dbReference type="Google" id="ProtNLM"/>
    </source>
</evidence>
<evidence type="ECO:0000313" key="2">
    <source>
        <dbReference type="Proteomes" id="UP001177023"/>
    </source>
</evidence>
<dbReference type="AlphaFoldDB" id="A0AA36C3A9"/>
<reference evidence="1" key="1">
    <citation type="submission" date="2023-06" db="EMBL/GenBank/DDBJ databases">
        <authorList>
            <person name="Delattre M."/>
        </authorList>
    </citation>
    <scope>NUCLEOTIDE SEQUENCE</scope>
    <source>
        <strain evidence="1">AF72</strain>
    </source>
</reference>